<evidence type="ECO:0000256" key="9">
    <source>
        <dbReference type="ARBA" id="ARBA00023242"/>
    </source>
</evidence>
<sequence>MEGVEARDVDKDKGGLLYGTPKLEPDFLQDVQYRSLMINSANYNVRLMKERKTRLPFLDSQTGIAQNPCKLYMNARHRMPGTVEGQLYVYPSQRWCCRKRSYMALAHQQAMKEPEGEEHTIVTVENPAAVATEETPFTYEPKPCFMPSQEPYYFDETAFLDDEDDEPDDDDDETYSSRAAPTRKRKKPPKPPKPPKVRTPSSRGRRKKDTQPKQTTGEGDEEAPGKPYECQLCGARYKTRQGLSYHLSHTHKGGRANCGGGGRSRGGGGGNNRAPTPPRADATTGYHQPPPPPQQQHPPFQPDALAGLAEFQDSYLGYLSAGHDTSPTGRSGSSSSGSSSGRRSSGGTGGVPVLGGGNGGRGKGSTGGGVNATSGGWSSVGSPSPALLPPATAPNLPPGSVPVPESLRDASPATLHHTLPDHEHQIVKLSRKGDSNHNPDVDAKPSGRKKSQKGDKNRALPSPYCDFCLGDTTLNKKTGDPEELVSCSDCGRSGHPTCLQFTPHMMISVRQYRWQCIECKCCTLCGTSENDDQLLFCDDCDRGYHLYCLTPPLLEPPEGEWSCELCLHQFHSK</sequence>
<keyword evidence="8" id="KW-0804">Transcription</keyword>
<feature type="region of interest" description="Disordered" evidence="11">
    <location>
        <begin position="429"/>
        <end position="458"/>
    </location>
</feature>
<reference evidence="14" key="1">
    <citation type="submission" date="2023-11" db="EMBL/GenBank/DDBJ databases">
        <title>Genome assemblies of two species of porcelain crab, Petrolisthes cinctipes and Petrolisthes manimaculis (Anomura: Porcellanidae).</title>
        <authorList>
            <person name="Angst P."/>
        </authorList>
    </citation>
    <scope>NUCLEOTIDE SEQUENCE</scope>
    <source>
        <strain evidence="14">PB745_02</strain>
        <tissue evidence="14">Gill</tissue>
    </source>
</reference>
<feature type="compositionally biased region" description="Basic and acidic residues" evidence="11">
    <location>
        <begin position="429"/>
        <end position="445"/>
    </location>
</feature>
<evidence type="ECO:0000313" key="14">
    <source>
        <dbReference type="EMBL" id="KAK4299881.1"/>
    </source>
</evidence>
<dbReference type="EMBL" id="JAWZYT010003159">
    <property type="protein sequence ID" value="KAK4299881.1"/>
    <property type="molecule type" value="Genomic_DNA"/>
</dbReference>
<dbReference type="GO" id="GO:0007399">
    <property type="term" value="P:nervous system development"/>
    <property type="evidence" value="ECO:0007669"/>
    <property type="project" value="TreeGrafter"/>
</dbReference>
<keyword evidence="6" id="KW-0862">Zinc</keyword>
<evidence type="ECO:0008006" key="16">
    <source>
        <dbReference type="Google" id="ProtNLM"/>
    </source>
</evidence>
<organism evidence="14 15">
    <name type="scientific">Petrolisthes manimaculis</name>
    <dbReference type="NCBI Taxonomy" id="1843537"/>
    <lineage>
        <taxon>Eukaryota</taxon>
        <taxon>Metazoa</taxon>
        <taxon>Ecdysozoa</taxon>
        <taxon>Arthropoda</taxon>
        <taxon>Crustacea</taxon>
        <taxon>Multicrustacea</taxon>
        <taxon>Malacostraca</taxon>
        <taxon>Eumalacostraca</taxon>
        <taxon>Eucarida</taxon>
        <taxon>Decapoda</taxon>
        <taxon>Pleocyemata</taxon>
        <taxon>Anomura</taxon>
        <taxon>Galatheoidea</taxon>
        <taxon>Porcellanidae</taxon>
        <taxon>Petrolisthes</taxon>
    </lineage>
</organism>
<evidence type="ECO:0000256" key="5">
    <source>
        <dbReference type="ARBA" id="ARBA00022771"/>
    </source>
</evidence>
<evidence type="ECO:0000259" key="12">
    <source>
        <dbReference type="PROSITE" id="PS50016"/>
    </source>
</evidence>
<dbReference type="PROSITE" id="PS00028">
    <property type="entry name" value="ZINC_FINGER_C2H2_1"/>
    <property type="match status" value="1"/>
</dbReference>
<keyword evidence="15" id="KW-1185">Reference proteome</keyword>
<evidence type="ECO:0000256" key="2">
    <source>
        <dbReference type="ARBA" id="ARBA00010539"/>
    </source>
</evidence>
<dbReference type="CDD" id="cd15619">
    <property type="entry name" value="PHD1_d4"/>
    <property type="match status" value="1"/>
</dbReference>
<comment type="caution">
    <text evidence="14">The sequence shown here is derived from an EMBL/GenBank/DDBJ whole genome shotgun (WGS) entry which is preliminary data.</text>
</comment>
<comment type="similarity">
    <text evidence="2">Belongs to the requiem/DPF family.</text>
</comment>
<dbReference type="PANTHER" id="PTHR45888:SF5">
    <property type="entry name" value="D4, ISOFORM A"/>
    <property type="match status" value="1"/>
</dbReference>
<evidence type="ECO:0000256" key="3">
    <source>
        <dbReference type="ARBA" id="ARBA00022723"/>
    </source>
</evidence>
<feature type="compositionally biased region" description="Low complexity" evidence="11">
    <location>
        <begin position="374"/>
        <end position="385"/>
    </location>
</feature>
<keyword evidence="4" id="KW-0677">Repeat</keyword>
<dbReference type="PANTHER" id="PTHR45888">
    <property type="entry name" value="HL01030P-RELATED"/>
    <property type="match status" value="1"/>
</dbReference>
<feature type="region of interest" description="Disordered" evidence="11">
    <location>
        <begin position="160"/>
        <end position="228"/>
    </location>
</feature>
<evidence type="ECO:0000256" key="1">
    <source>
        <dbReference type="ARBA" id="ARBA00004123"/>
    </source>
</evidence>
<dbReference type="InterPro" id="IPR019787">
    <property type="entry name" value="Znf_PHD-finger"/>
</dbReference>
<feature type="compositionally biased region" description="Pro residues" evidence="11">
    <location>
        <begin position="288"/>
        <end position="301"/>
    </location>
</feature>
<dbReference type="FunFam" id="3.30.40.10:FF:000005">
    <property type="entry name" value="zinc finger protein isoform X1"/>
    <property type="match status" value="1"/>
</dbReference>
<dbReference type="InterPro" id="IPR011011">
    <property type="entry name" value="Znf_FYVE_PHD"/>
</dbReference>
<comment type="subcellular location">
    <subcellularLocation>
        <location evidence="1">Nucleus</location>
    </subcellularLocation>
</comment>
<feature type="compositionally biased region" description="Basic residues" evidence="11">
    <location>
        <begin position="181"/>
        <end position="196"/>
    </location>
</feature>
<dbReference type="PROSITE" id="PS50016">
    <property type="entry name" value="ZF_PHD_2"/>
    <property type="match status" value="2"/>
</dbReference>
<evidence type="ECO:0000256" key="8">
    <source>
        <dbReference type="ARBA" id="ARBA00023163"/>
    </source>
</evidence>
<dbReference type="CDD" id="cd15530">
    <property type="entry name" value="PHD2_d4"/>
    <property type="match status" value="1"/>
</dbReference>
<dbReference type="InterPro" id="IPR025750">
    <property type="entry name" value="DPF1-3_N"/>
</dbReference>
<evidence type="ECO:0000256" key="7">
    <source>
        <dbReference type="ARBA" id="ARBA00023015"/>
    </source>
</evidence>
<dbReference type="GO" id="GO:0071565">
    <property type="term" value="C:nBAF complex"/>
    <property type="evidence" value="ECO:0007669"/>
    <property type="project" value="TreeGrafter"/>
</dbReference>
<name>A0AAE1P241_9EUCA</name>
<evidence type="ECO:0000313" key="15">
    <source>
        <dbReference type="Proteomes" id="UP001292094"/>
    </source>
</evidence>
<keyword evidence="5 10" id="KW-0863">Zinc-finger</keyword>
<feature type="domain" description="C2H2-type" evidence="13">
    <location>
        <begin position="228"/>
        <end position="256"/>
    </location>
</feature>
<protein>
    <recommendedName>
        <fullName evidence="16">Zinc finger protein ubi-d4</fullName>
    </recommendedName>
</protein>
<feature type="compositionally biased region" description="Acidic residues" evidence="11">
    <location>
        <begin position="160"/>
        <end position="174"/>
    </location>
</feature>
<dbReference type="Pfam" id="PF00628">
    <property type="entry name" value="PHD"/>
    <property type="match status" value="2"/>
</dbReference>
<dbReference type="AlphaFoldDB" id="A0AAE1P241"/>
<feature type="domain" description="PHD-type" evidence="12">
    <location>
        <begin position="462"/>
        <end position="522"/>
    </location>
</feature>
<feature type="region of interest" description="Disordered" evidence="11">
    <location>
        <begin position="244"/>
        <end position="408"/>
    </location>
</feature>
<feature type="compositionally biased region" description="Gly residues" evidence="11">
    <location>
        <begin position="344"/>
        <end position="370"/>
    </location>
</feature>
<feature type="domain" description="PHD-type" evidence="12">
    <location>
        <begin position="519"/>
        <end position="569"/>
    </location>
</feature>
<accession>A0AAE1P241</accession>
<feature type="compositionally biased region" description="Pro residues" evidence="11">
    <location>
        <begin position="386"/>
        <end position="401"/>
    </location>
</feature>
<keyword evidence="3" id="KW-0479">Metal-binding</keyword>
<keyword evidence="9" id="KW-0539">Nucleus</keyword>
<evidence type="ECO:0000256" key="10">
    <source>
        <dbReference type="PROSITE-ProRule" id="PRU00042"/>
    </source>
</evidence>
<dbReference type="SUPFAM" id="SSF57903">
    <property type="entry name" value="FYVE/PHD zinc finger"/>
    <property type="match status" value="2"/>
</dbReference>
<feature type="compositionally biased region" description="Gly residues" evidence="11">
    <location>
        <begin position="256"/>
        <end position="271"/>
    </location>
</feature>
<feature type="compositionally biased region" description="Low complexity" evidence="11">
    <location>
        <begin position="325"/>
        <end position="343"/>
    </location>
</feature>
<dbReference type="SMART" id="SM00249">
    <property type="entry name" value="PHD"/>
    <property type="match status" value="2"/>
</dbReference>
<dbReference type="PROSITE" id="PS50157">
    <property type="entry name" value="ZINC_FINGER_C2H2_2"/>
    <property type="match status" value="1"/>
</dbReference>
<evidence type="ECO:0000256" key="6">
    <source>
        <dbReference type="ARBA" id="ARBA00022833"/>
    </source>
</evidence>
<dbReference type="InterPro" id="IPR001965">
    <property type="entry name" value="Znf_PHD"/>
</dbReference>
<dbReference type="Gene3D" id="3.30.40.10">
    <property type="entry name" value="Zinc/RING finger domain, C3HC4 (zinc finger)"/>
    <property type="match status" value="1"/>
</dbReference>
<gene>
    <name evidence="14" type="ORF">Pmani_027880</name>
</gene>
<dbReference type="InterPro" id="IPR013083">
    <property type="entry name" value="Znf_RING/FYVE/PHD"/>
</dbReference>
<dbReference type="GO" id="GO:0008270">
    <property type="term" value="F:zinc ion binding"/>
    <property type="evidence" value="ECO:0007669"/>
    <property type="project" value="UniProtKB-KW"/>
</dbReference>
<evidence type="ECO:0000259" key="13">
    <source>
        <dbReference type="PROSITE" id="PS50157"/>
    </source>
</evidence>
<keyword evidence="7" id="KW-0805">Transcription regulation</keyword>
<dbReference type="InterPro" id="IPR013087">
    <property type="entry name" value="Znf_C2H2_type"/>
</dbReference>
<evidence type="ECO:0000256" key="11">
    <source>
        <dbReference type="SAM" id="MobiDB-lite"/>
    </source>
</evidence>
<proteinExistence type="inferred from homology"/>
<dbReference type="Proteomes" id="UP001292094">
    <property type="component" value="Unassembled WGS sequence"/>
</dbReference>
<evidence type="ECO:0000256" key="4">
    <source>
        <dbReference type="ARBA" id="ARBA00022737"/>
    </source>
</evidence>
<dbReference type="Pfam" id="PF14051">
    <property type="entry name" value="DPF1-3_N"/>
    <property type="match status" value="1"/>
</dbReference>